<evidence type="ECO:0000313" key="4">
    <source>
        <dbReference type="Proteomes" id="UP000008022"/>
    </source>
</evidence>
<dbReference type="SUPFAM" id="SSF56112">
    <property type="entry name" value="Protein kinase-like (PK-like)"/>
    <property type="match status" value="1"/>
</dbReference>
<evidence type="ECO:0000313" key="3">
    <source>
        <dbReference type="EnsemblPlants" id="ORUFI11G06960.3"/>
    </source>
</evidence>
<protein>
    <recommendedName>
        <fullName evidence="2">Protein kinase domain-containing protein</fullName>
    </recommendedName>
</protein>
<dbReference type="InterPro" id="IPR000719">
    <property type="entry name" value="Prot_kinase_dom"/>
</dbReference>
<dbReference type="PANTHER" id="PTHR45707:SF76">
    <property type="entry name" value="PROTEIN KINASE DOMAIN-CONTAINING PROTEIN"/>
    <property type="match status" value="1"/>
</dbReference>
<dbReference type="EnsemblPlants" id="ORUFI11G06960.3">
    <property type="protein sequence ID" value="ORUFI11G06960.3"/>
    <property type="gene ID" value="ORUFI11G06960"/>
</dbReference>
<dbReference type="Pfam" id="PF00069">
    <property type="entry name" value="Pkinase"/>
    <property type="match status" value="1"/>
</dbReference>
<evidence type="ECO:0000256" key="1">
    <source>
        <dbReference type="SAM" id="MobiDB-lite"/>
    </source>
</evidence>
<dbReference type="PANTHER" id="PTHR45707">
    <property type="entry name" value="C2 CALCIUM/LIPID-BINDING PLANT PHOSPHORIBOSYLTRANSFERASE FAMILY PROTEIN"/>
    <property type="match status" value="1"/>
</dbReference>
<reference evidence="3" key="2">
    <citation type="submission" date="2015-06" db="UniProtKB">
        <authorList>
            <consortium name="EnsemblPlants"/>
        </authorList>
    </citation>
    <scope>IDENTIFICATION</scope>
</reference>
<dbReference type="GO" id="GO:0005524">
    <property type="term" value="F:ATP binding"/>
    <property type="evidence" value="ECO:0007669"/>
    <property type="project" value="InterPro"/>
</dbReference>
<dbReference type="Gramene" id="ORUFI11G06960.3">
    <property type="protein sequence ID" value="ORUFI11G06960.3"/>
    <property type="gene ID" value="ORUFI11G06960"/>
</dbReference>
<proteinExistence type="predicted"/>
<accession>A0A0E0R5U3</accession>
<dbReference type="SMART" id="SM00220">
    <property type="entry name" value="S_TKc"/>
    <property type="match status" value="1"/>
</dbReference>
<name>A0A0E0R5U3_ORYRU</name>
<dbReference type="GO" id="GO:0004672">
    <property type="term" value="F:protein kinase activity"/>
    <property type="evidence" value="ECO:0007669"/>
    <property type="project" value="InterPro"/>
</dbReference>
<dbReference type="InterPro" id="IPR008271">
    <property type="entry name" value="Ser/Thr_kinase_AS"/>
</dbReference>
<keyword evidence="4" id="KW-1185">Reference proteome</keyword>
<sequence>MSEEDDEERSLWVHKPEHRQQVPDSTMDPTDITFRLLEEITDGFSEERKIGQDEFHGLDWPTRFKIIKGTCEGLKYLHEGLKPPIYHLDLKPGNILLDKNMVPKLADFGFGYLPPEYIEKNVLSNKLDIFSLGVVMLNIITGPRGRSRSAEMSSQEFTDLVLGNWTIRLQATWNGSSLEAYRQQLPISHGPEFRFVNDHREKPTSYSDEFITPESRLASHLNLSDTQVNQEAYRHNGSSFKEKEEDREVHQIIPMENPDIPIDAHPTEPWILTGNIFGSVDILNCDTQVTTPSGLFYF</sequence>
<organism evidence="3 4">
    <name type="scientific">Oryza rufipogon</name>
    <name type="common">Brownbeard rice</name>
    <name type="synonym">Asian wild rice</name>
    <dbReference type="NCBI Taxonomy" id="4529"/>
    <lineage>
        <taxon>Eukaryota</taxon>
        <taxon>Viridiplantae</taxon>
        <taxon>Streptophyta</taxon>
        <taxon>Embryophyta</taxon>
        <taxon>Tracheophyta</taxon>
        <taxon>Spermatophyta</taxon>
        <taxon>Magnoliopsida</taxon>
        <taxon>Liliopsida</taxon>
        <taxon>Poales</taxon>
        <taxon>Poaceae</taxon>
        <taxon>BOP clade</taxon>
        <taxon>Oryzoideae</taxon>
        <taxon>Oryzeae</taxon>
        <taxon>Oryzinae</taxon>
        <taxon>Oryza</taxon>
    </lineage>
</organism>
<dbReference type="AlphaFoldDB" id="A0A0E0R5U3"/>
<evidence type="ECO:0000259" key="2">
    <source>
        <dbReference type="PROSITE" id="PS50011"/>
    </source>
</evidence>
<dbReference type="PROSITE" id="PS50011">
    <property type="entry name" value="PROTEIN_KINASE_DOM"/>
    <property type="match status" value="1"/>
</dbReference>
<reference evidence="4" key="1">
    <citation type="submission" date="2013-06" db="EMBL/GenBank/DDBJ databases">
        <authorList>
            <person name="Zhao Q."/>
        </authorList>
    </citation>
    <scope>NUCLEOTIDE SEQUENCE</scope>
    <source>
        <strain evidence="4">cv. W1943</strain>
    </source>
</reference>
<dbReference type="InterPro" id="IPR011009">
    <property type="entry name" value="Kinase-like_dom_sf"/>
</dbReference>
<dbReference type="Gene3D" id="1.10.510.10">
    <property type="entry name" value="Transferase(Phosphotransferase) domain 1"/>
    <property type="match status" value="2"/>
</dbReference>
<feature type="region of interest" description="Disordered" evidence="1">
    <location>
        <begin position="1"/>
        <end position="28"/>
    </location>
</feature>
<feature type="domain" description="Protein kinase" evidence="2">
    <location>
        <begin position="1"/>
        <end position="271"/>
    </location>
</feature>
<dbReference type="Proteomes" id="UP000008022">
    <property type="component" value="Unassembled WGS sequence"/>
</dbReference>
<feature type="compositionally biased region" description="Basic and acidic residues" evidence="1">
    <location>
        <begin position="9"/>
        <end position="21"/>
    </location>
</feature>
<dbReference type="PROSITE" id="PS00108">
    <property type="entry name" value="PROTEIN_KINASE_ST"/>
    <property type="match status" value="1"/>
</dbReference>